<keyword evidence="5" id="KW-1185">Reference proteome</keyword>
<evidence type="ECO:0000313" key="5">
    <source>
        <dbReference type="Proteomes" id="UP000028302"/>
    </source>
</evidence>
<evidence type="ECO:0000259" key="3">
    <source>
        <dbReference type="Pfam" id="PF00582"/>
    </source>
</evidence>
<comment type="similarity">
    <text evidence="1">Belongs to the universal stress protein A family.</text>
</comment>
<feature type="region of interest" description="Disordered" evidence="2">
    <location>
        <begin position="144"/>
        <end position="166"/>
    </location>
</feature>
<feature type="domain" description="UspA" evidence="3">
    <location>
        <begin position="1"/>
        <end position="140"/>
    </location>
</feature>
<feature type="compositionally biased region" description="Polar residues" evidence="2">
    <location>
        <begin position="155"/>
        <end position="166"/>
    </location>
</feature>
<gene>
    <name evidence="4" type="ORF">C41B8_04001</name>
</gene>
<dbReference type="PANTHER" id="PTHR46268:SF6">
    <property type="entry name" value="UNIVERSAL STRESS PROTEIN UP12"/>
    <property type="match status" value="1"/>
</dbReference>
<protein>
    <submittedName>
        <fullName evidence="4">UspA domain-containing protein</fullName>
    </submittedName>
</protein>
<dbReference type="eggNOG" id="COG0589">
    <property type="taxonomic scope" value="Bacteria"/>
</dbReference>
<dbReference type="AlphaFoldDB" id="A0A084IPW5"/>
<dbReference type="Proteomes" id="UP000028302">
    <property type="component" value="Unassembled WGS sequence"/>
</dbReference>
<reference evidence="4 5" key="1">
    <citation type="submission" date="2013-03" db="EMBL/GenBank/DDBJ databases">
        <title>Salinisphaera hydrothermalis C41B8 Genome Sequencing.</title>
        <authorList>
            <person name="Li C."/>
            <person name="Lai Q."/>
            <person name="Shao Z."/>
        </authorList>
    </citation>
    <scope>NUCLEOTIDE SEQUENCE [LARGE SCALE GENOMIC DNA]</scope>
    <source>
        <strain evidence="4 5">C41B8</strain>
    </source>
</reference>
<dbReference type="InterPro" id="IPR006016">
    <property type="entry name" value="UspA"/>
</dbReference>
<name>A0A084IPW5_SALHC</name>
<proteinExistence type="inferred from homology"/>
<dbReference type="CDD" id="cd00293">
    <property type="entry name" value="USP-like"/>
    <property type="match status" value="1"/>
</dbReference>
<evidence type="ECO:0000256" key="1">
    <source>
        <dbReference type="ARBA" id="ARBA00008791"/>
    </source>
</evidence>
<dbReference type="InterPro" id="IPR006015">
    <property type="entry name" value="Universal_stress_UspA"/>
</dbReference>
<evidence type="ECO:0000256" key="2">
    <source>
        <dbReference type="SAM" id="MobiDB-lite"/>
    </source>
</evidence>
<organism evidence="4 5">
    <name type="scientific">Salinisphaera hydrothermalis (strain C41B8)</name>
    <dbReference type="NCBI Taxonomy" id="1304275"/>
    <lineage>
        <taxon>Bacteria</taxon>
        <taxon>Pseudomonadati</taxon>
        <taxon>Pseudomonadota</taxon>
        <taxon>Gammaproteobacteria</taxon>
        <taxon>Salinisphaerales</taxon>
        <taxon>Salinisphaeraceae</taxon>
        <taxon>Salinisphaera</taxon>
    </lineage>
</organism>
<dbReference type="Pfam" id="PF00582">
    <property type="entry name" value="Usp"/>
    <property type="match status" value="1"/>
</dbReference>
<dbReference type="SUPFAM" id="SSF52402">
    <property type="entry name" value="Adenine nucleotide alpha hydrolases-like"/>
    <property type="match status" value="1"/>
</dbReference>
<dbReference type="EMBL" id="APNK01000003">
    <property type="protein sequence ID" value="KEZ78749.1"/>
    <property type="molecule type" value="Genomic_DNA"/>
</dbReference>
<dbReference type="RefSeq" id="WP_037334345.1">
    <property type="nucleotide sequence ID" value="NZ_APNK01000003.1"/>
</dbReference>
<comment type="caution">
    <text evidence="4">The sequence shown here is derived from an EMBL/GenBank/DDBJ whole genome shotgun (WGS) entry which is preliminary data.</text>
</comment>
<evidence type="ECO:0000313" key="4">
    <source>
        <dbReference type="EMBL" id="KEZ78749.1"/>
    </source>
</evidence>
<dbReference type="InterPro" id="IPR014729">
    <property type="entry name" value="Rossmann-like_a/b/a_fold"/>
</dbReference>
<dbReference type="PRINTS" id="PR01438">
    <property type="entry name" value="UNVRSLSTRESS"/>
</dbReference>
<dbReference type="PANTHER" id="PTHR46268">
    <property type="entry name" value="STRESS RESPONSE PROTEIN NHAX"/>
    <property type="match status" value="1"/>
</dbReference>
<sequence>MSQTILVPVDLTQPAVLDSVFAAVRRQINIEPTKVMLLNVVLGHYATEFPYLDSAYVERYTRHARNELTRIGKERLGDACEWHIDIELGPVARTIVRYADRVEADLIILASHNPLVWDVFLGSTAAQVVKHARHSVLVVRQSAEAGEAASDASKTESAQASGSGAR</sequence>
<dbReference type="Gene3D" id="3.40.50.620">
    <property type="entry name" value="HUPs"/>
    <property type="match status" value="1"/>
</dbReference>
<accession>A0A084IPW5</accession>